<organism evidence="1 2">
    <name type="scientific">Oceanobacillus chungangensis</name>
    <dbReference type="NCBI Taxonomy" id="1229152"/>
    <lineage>
        <taxon>Bacteria</taxon>
        <taxon>Bacillati</taxon>
        <taxon>Bacillota</taxon>
        <taxon>Bacilli</taxon>
        <taxon>Bacillales</taxon>
        <taxon>Bacillaceae</taxon>
        <taxon>Oceanobacillus</taxon>
    </lineage>
</organism>
<evidence type="ECO:0000313" key="2">
    <source>
        <dbReference type="Proteomes" id="UP000256520"/>
    </source>
</evidence>
<dbReference type="AlphaFoldDB" id="A0A3D8PG71"/>
<sequence length="59" mass="7046">MIERGEHMVFKEQKSKKDSYFSLPTEDRINFALEDKEKEEKDTAAEKVLEKLNKRNSKK</sequence>
<name>A0A3D8PG71_9BACI</name>
<proteinExistence type="predicted"/>
<protein>
    <submittedName>
        <fullName evidence="1">Uncharacterized protein</fullName>
    </submittedName>
</protein>
<dbReference type="Proteomes" id="UP000256520">
    <property type="component" value="Unassembled WGS sequence"/>
</dbReference>
<gene>
    <name evidence="1" type="ORF">CWR45_18835</name>
</gene>
<keyword evidence="2" id="KW-1185">Reference proteome</keyword>
<evidence type="ECO:0000313" key="1">
    <source>
        <dbReference type="EMBL" id="RDW15074.1"/>
    </source>
</evidence>
<accession>A0A3D8PG71</accession>
<reference evidence="2" key="1">
    <citation type="submission" date="2017-11" db="EMBL/GenBank/DDBJ databases">
        <authorList>
            <person name="Zhu W."/>
        </authorList>
    </citation>
    <scope>NUCLEOTIDE SEQUENCE [LARGE SCALE GENOMIC DNA]</scope>
    <source>
        <strain evidence="2">CAU 1051</strain>
    </source>
</reference>
<comment type="caution">
    <text evidence="1">The sequence shown here is derived from an EMBL/GenBank/DDBJ whole genome shotgun (WGS) entry which is preliminary data.</text>
</comment>
<dbReference type="EMBL" id="PIOD01000029">
    <property type="protein sequence ID" value="RDW15074.1"/>
    <property type="molecule type" value="Genomic_DNA"/>
</dbReference>